<evidence type="ECO:0000256" key="2">
    <source>
        <dbReference type="RuleBase" id="RU363013"/>
    </source>
</evidence>
<evidence type="ECO:0000313" key="4">
    <source>
        <dbReference type="Proteomes" id="UP001501591"/>
    </source>
</evidence>
<name>A0ABP7N911_9MICO</name>
<organism evidence="3 4">
    <name type="scientific">Microbacterium soli</name>
    <dbReference type="NCBI Taxonomy" id="446075"/>
    <lineage>
        <taxon>Bacteria</taxon>
        <taxon>Bacillati</taxon>
        <taxon>Actinomycetota</taxon>
        <taxon>Actinomycetes</taxon>
        <taxon>Micrococcales</taxon>
        <taxon>Microbacteriaceae</taxon>
        <taxon>Microbacterium</taxon>
    </lineage>
</organism>
<dbReference type="EMBL" id="BAABCP010000001">
    <property type="protein sequence ID" value="GAA3940308.1"/>
    <property type="molecule type" value="Genomic_DNA"/>
</dbReference>
<comment type="subcellular location">
    <subcellularLocation>
        <location evidence="2">Cytoplasm</location>
    </subcellularLocation>
</comment>
<comment type="subunit">
    <text evidence="2">Homodimer.</text>
</comment>
<dbReference type="GO" id="GO:0016853">
    <property type="term" value="F:isomerase activity"/>
    <property type="evidence" value="ECO:0007669"/>
    <property type="project" value="UniProtKB-KW"/>
</dbReference>
<dbReference type="PROSITE" id="PS51440">
    <property type="entry name" value="TIM_2"/>
    <property type="match status" value="1"/>
</dbReference>
<evidence type="ECO:0000313" key="3">
    <source>
        <dbReference type="EMBL" id="GAA3940308.1"/>
    </source>
</evidence>
<comment type="pathway">
    <text evidence="2">Carbohydrate biosynthesis; gluconeogenesis.</text>
</comment>
<comment type="similarity">
    <text evidence="2">Belongs to the triosephosphate isomerase family.</text>
</comment>
<dbReference type="Gene3D" id="3.20.20.70">
    <property type="entry name" value="Aldolase class I"/>
    <property type="match status" value="1"/>
</dbReference>
<dbReference type="Pfam" id="PF00121">
    <property type="entry name" value="TIM"/>
    <property type="match status" value="1"/>
</dbReference>
<dbReference type="InterPro" id="IPR000652">
    <property type="entry name" value="Triosephosphate_isomerase"/>
</dbReference>
<dbReference type="InterPro" id="IPR035990">
    <property type="entry name" value="TIM_sf"/>
</dbReference>
<keyword evidence="2" id="KW-0324">Glycolysis</keyword>
<comment type="caution">
    <text evidence="3">The sequence shown here is derived from an EMBL/GenBank/DDBJ whole genome shotgun (WGS) entry which is preliminary data.</text>
</comment>
<sequence>MKGSEEGARPVRRRMLIGASLKMYFSHARTVAWTAAVAEVLAEHPARGRTEMFVIPQYPSIPACLEVAAGALAVGAQDVAEHDAGAFTGEVSGSVLAELGCRFVEVGHAERRGMFGDTDEVVAAKTAAAMRSGLVPILCVGEAESTDAEQAAHACIAQVDSALTTARAAGRLGEIVIAYEPLWAIGAPEPAPAAHIRGVCDRLRDGLDRRGLDARVIYGGSAGPGMLIEVSDSVDGLFLGRFVHDPEAVRMILDEVAAITG</sequence>
<comment type="pathway">
    <text evidence="2">Carbohydrate degradation; glycolysis; D-glyceraldehyde 3-phosphate from glycerone phosphate: step 1/1.</text>
</comment>
<comment type="catalytic activity">
    <reaction evidence="2">
        <text>D-glyceraldehyde 3-phosphate = dihydroxyacetone phosphate</text>
        <dbReference type="Rhea" id="RHEA:18585"/>
        <dbReference type="ChEBI" id="CHEBI:57642"/>
        <dbReference type="ChEBI" id="CHEBI:59776"/>
        <dbReference type="EC" id="5.3.1.1"/>
    </reaction>
</comment>
<dbReference type="PANTHER" id="PTHR21139">
    <property type="entry name" value="TRIOSEPHOSPHATE ISOMERASE"/>
    <property type="match status" value="1"/>
</dbReference>
<keyword evidence="2" id="KW-0312">Gluconeogenesis</keyword>
<keyword evidence="2" id="KW-0963">Cytoplasm</keyword>
<reference evidence="4" key="1">
    <citation type="journal article" date="2019" name="Int. J. Syst. Evol. Microbiol.">
        <title>The Global Catalogue of Microorganisms (GCM) 10K type strain sequencing project: providing services to taxonomists for standard genome sequencing and annotation.</title>
        <authorList>
            <consortium name="The Broad Institute Genomics Platform"/>
            <consortium name="The Broad Institute Genome Sequencing Center for Infectious Disease"/>
            <person name="Wu L."/>
            <person name="Ma J."/>
        </authorList>
    </citation>
    <scope>NUCLEOTIDE SEQUENCE [LARGE SCALE GENOMIC DNA]</scope>
    <source>
        <strain evidence="4">JCM 17024</strain>
    </source>
</reference>
<dbReference type="CDD" id="cd00311">
    <property type="entry name" value="TIM"/>
    <property type="match status" value="1"/>
</dbReference>
<dbReference type="Proteomes" id="UP001501591">
    <property type="component" value="Unassembled WGS sequence"/>
</dbReference>
<gene>
    <name evidence="3" type="ORF">GCM10022383_17750</name>
</gene>
<protein>
    <recommendedName>
        <fullName evidence="2">Triosephosphate isomerase</fullName>
        <ecNumber evidence="2">5.3.1.1</ecNumber>
    </recommendedName>
</protein>
<accession>A0ABP7N911</accession>
<proteinExistence type="inferred from homology"/>
<dbReference type="RefSeq" id="WP_344819193.1">
    <property type="nucleotide sequence ID" value="NZ_BAABCP010000001.1"/>
</dbReference>
<keyword evidence="4" id="KW-1185">Reference proteome</keyword>
<dbReference type="InterPro" id="IPR013785">
    <property type="entry name" value="Aldolase_TIM"/>
</dbReference>
<evidence type="ECO:0000256" key="1">
    <source>
        <dbReference type="ARBA" id="ARBA00023235"/>
    </source>
</evidence>
<dbReference type="EC" id="5.3.1.1" evidence="2"/>
<dbReference type="SUPFAM" id="SSF51351">
    <property type="entry name" value="Triosephosphate isomerase (TIM)"/>
    <property type="match status" value="1"/>
</dbReference>
<dbReference type="PANTHER" id="PTHR21139:SF2">
    <property type="entry name" value="TRIOSEPHOSPHATE ISOMERASE"/>
    <property type="match status" value="1"/>
</dbReference>
<keyword evidence="1 2" id="KW-0413">Isomerase</keyword>